<organism evidence="2 3">
    <name type="scientific">Polyporus arcularius HHB13444</name>
    <dbReference type="NCBI Taxonomy" id="1314778"/>
    <lineage>
        <taxon>Eukaryota</taxon>
        <taxon>Fungi</taxon>
        <taxon>Dikarya</taxon>
        <taxon>Basidiomycota</taxon>
        <taxon>Agaricomycotina</taxon>
        <taxon>Agaricomycetes</taxon>
        <taxon>Polyporales</taxon>
        <taxon>Polyporaceae</taxon>
        <taxon>Polyporus</taxon>
    </lineage>
</organism>
<feature type="region of interest" description="Disordered" evidence="1">
    <location>
        <begin position="36"/>
        <end position="86"/>
    </location>
</feature>
<dbReference type="InParanoid" id="A0A5C3NSM2"/>
<proteinExistence type="predicted"/>
<evidence type="ECO:0000313" key="2">
    <source>
        <dbReference type="EMBL" id="TFK80261.1"/>
    </source>
</evidence>
<dbReference type="AlphaFoldDB" id="A0A5C3NSM2"/>
<dbReference type="EMBL" id="ML211812">
    <property type="protein sequence ID" value="TFK80261.1"/>
    <property type="molecule type" value="Genomic_DNA"/>
</dbReference>
<reference evidence="2 3" key="1">
    <citation type="journal article" date="2019" name="Nat. Ecol. Evol.">
        <title>Megaphylogeny resolves global patterns of mushroom evolution.</title>
        <authorList>
            <person name="Varga T."/>
            <person name="Krizsan K."/>
            <person name="Foldi C."/>
            <person name="Dima B."/>
            <person name="Sanchez-Garcia M."/>
            <person name="Sanchez-Ramirez S."/>
            <person name="Szollosi G.J."/>
            <person name="Szarkandi J.G."/>
            <person name="Papp V."/>
            <person name="Albert L."/>
            <person name="Andreopoulos W."/>
            <person name="Angelini C."/>
            <person name="Antonin V."/>
            <person name="Barry K.W."/>
            <person name="Bougher N.L."/>
            <person name="Buchanan P."/>
            <person name="Buyck B."/>
            <person name="Bense V."/>
            <person name="Catcheside P."/>
            <person name="Chovatia M."/>
            <person name="Cooper J."/>
            <person name="Damon W."/>
            <person name="Desjardin D."/>
            <person name="Finy P."/>
            <person name="Geml J."/>
            <person name="Haridas S."/>
            <person name="Hughes K."/>
            <person name="Justo A."/>
            <person name="Karasinski D."/>
            <person name="Kautmanova I."/>
            <person name="Kiss B."/>
            <person name="Kocsube S."/>
            <person name="Kotiranta H."/>
            <person name="LaButti K.M."/>
            <person name="Lechner B.E."/>
            <person name="Liimatainen K."/>
            <person name="Lipzen A."/>
            <person name="Lukacs Z."/>
            <person name="Mihaltcheva S."/>
            <person name="Morgado L.N."/>
            <person name="Niskanen T."/>
            <person name="Noordeloos M.E."/>
            <person name="Ohm R.A."/>
            <person name="Ortiz-Santana B."/>
            <person name="Ovrebo C."/>
            <person name="Racz N."/>
            <person name="Riley R."/>
            <person name="Savchenko A."/>
            <person name="Shiryaev A."/>
            <person name="Soop K."/>
            <person name="Spirin V."/>
            <person name="Szebenyi C."/>
            <person name="Tomsovsky M."/>
            <person name="Tulloss R.E."/>
            <person name="Uehling J."/>
            <person name="Grigoriev I.V."/>
            <person name="Vagvolgyi C."/>
            <person name="Papp T."/>
            <person name="Martin F.M."/>
            <person name="Miettinen O."/>
            <person name="Hibbett D.S."/>
            <person name="Nagy L.G."/>
        </authorList>
    </citation>
    <scope>NUCLEOTIDE SEQUENCE [LARGE SCALE GENOMIC DNA]</scope>
    <source>
        <strain evidence="2 3">HHB13444</strain>
    </source>
</reference>
<gene>
    <name evidence="2" type="ORF">K466DRAFT_591961</name>
</gene>
<accession>A0A5C3NSM2</accession>
<sequence>MLPLDALIVRTSEHIPSSTPQRPKHRRPMRLYLDALRPIPTPYTSPELDPAHPQPRRRSTRQPATDALSHATVCPPPQTRPQASSTIARCSLQLSHTSTPQLSDSPERVYYRQHTGTSNIRSLSLPPTIPPPARCPLSSCPACR</sequence>
<dbReference type="Proteomes" id="UP000308197">
    <property type="component" value="Unassembled WGS sequence"/>
</dbReference>
<keyword evidence="3" id="KW-1185">Reference proteome</keyword>
<evidence type="ECO:0000256" key="1">
    <source>
        <dbReference type="SAM" id="MobiDB-lite"/>
    </source>
</evidence>
<evidence type="ECO:0000313" key="3">
    <source>
        <dbReference type="Proteomes" id="UP000308197"/>
    </source>
</evidence>
<protein>
    <submittedName>
        <fullName evidence="2">Uncharacterized protein</fullName>
    </submittedName>
</protein>
<name>A0A5C3NSM2_9APHY</name>